<dbReference type="InterPro" id="IPR024973">
    <property type="entry name" value="ESPR"/>
</dbReference>
<dbReference type="GO" id="GO:0003824">
    <property type="term" value="F:catalytic activity"/>
    <property type="evidence" value="ECO:0007669"/>
    <property type="project" value="UniProtKB-ARBA"/>
</dbReference>
<reference evidence="3 4" key="1">
    <citation type="submission" date="2017-02" db="EMBL/GenBank/DDBJ databases">
        <title>Draft genome sequence of Haemophilus felis CCUG 31170 type strain.</title>
        <authorList>
            <person name="Engstrom-Jakobsson H."/>
            <person name="Salva-Serra F."/>
            <person name="Thorell K."/>
            <person name="Gonzales-Siles L."/>
            <person name="Karlsson R."/>
            <person name="Boulund F."/>
            <person name="Engstrand L."/>
            <person name="Kristiansson E."/>
            <person name="Moore E."/>
        </authorList>
    </citation>
    <scope>NUCLEOTIDE SEQUENCE [LARGE SCALE GENOMIC DNA]</scope>
    <source>
        <strain evidence="3 4">CCUG 31170</strain>
    </source>
</reference>
<dbReference type="SMART" id="SM00912">
    <property type="entry name" value="Haemagg_act"/>
    <property type="match status" value="1"/>
</dbReference>
<evidence type="ECO:0000313" key="4">
    <source>
        <dbReference type="Proteomes" id="UP000190023"/>
    </source>
</evidence>
<dbReference type="NCBIfam" id="TIGR01901">
    <property type="entry name" value="adhes_NPXG"/>
    <property type="match status" value="1"/>
</dbReference>
<sequence>MNNKYFRVIFSKVLNCLVVVSELAKSEGKDNKKCGGILQPFFHFLGKLKPVAFCFFCALGFVIFTTHTLAETLIIQADKAAPKNQQPIILHTANGLPQVNIQTPNAQGLSHNKYTKFDVDTKGAILNNSASNVKTQQAGWIQANPYLAKGEAKVILNEVNSHDPSILKGYVEVAGKKADVIIANPSGLHCEGCGIINAHRATFTTGQAQINNDHLEGFVVEKGRVTVSGKGLDNSKVDYTEILAREVQANAGIWSKKELKVATGKNHIKRTSAEENLQILHTQEENSAENAPHFAIDVGELGGMYAGKIHLIGTENGVGVRNAGHIGASAETLKIDSQGRIVNTGTLNSHQGLDLTATKGIENKGKIENRQENIKLTSQQDIKQDGSIVARQGNIHKQAAKAITQQGESVAKGDIRYTAASVNASTRSLIAAGVNVKDSEKGEVRELENQSAQGKSIQITTSNKSTLQGKNIAPNKVQVQATEVNLDNSQNSAHLIQIKAVQGNIQANSALFTAQNHIQLTTPLALSTQASHLTAKVISTTQQSLNAKNSVWQQTGTKDLHLKGNSINTEGAVFSTQGNLLVEGQQLYNEGGTLSTKKSLILNLSEGIDSTRGQLIANENLNITSVSFNNDSGLIYAKQNAKLNSIENITNRKGKIHVGREFDLVTKNLEQASGLINAKILNLVSTQVNSTQNSEISANNISLKVDTLNNNSSSLVAQQNMTIDATEGIQNNQGIIAAQNADLHLHTGKIDNQQGRIISLGNILLNAVSNLLNQDGKLYASNNLSGIIQNSVNNIRGIIQSGDQLDLVATNIDNQAGKISAKVAVITADNLNNSAVSDLGSLITSDNLTLNVQQLNNQGTKAQDKVPAQGVQANYLVLNTEFLNNQQGGIYTTNTAEISTKTHLNNQQGELLSGDKITLNHDGELTVNNQDGTIQGHNLINLNAKKLEVEGIIKTAGNLNISLQDSFTLNKAFSVGNHLNFSTQGHFENNSALLVKGNASISANQITNNRDAEISANHTALDADTLINRGLIDGYKTHIQGKNITNIGTGRIYGDYLAFNSKQVSNINENDHSATLAARERLDLGANKVINHNGSMIMSLGAIYFGNELDAKQRAIGQASLIENHNAIIEAMGDISLNVKKVENLHNLLEVEIQETAKTPIFEYGFANESSRYAKEGITKVKRGDSGGFNKKVRNLYALRLPDGRESESWREYNYIRTVNETVILPAKYAEAKILSGGHINFFAADVKNYDSKIIAHTGITYNGGTIDNHATEGTVITTDEGRMTYFYDGRACAKKLFGKCIDHYKTTQSSSSPYTVRTETTKNLGLWDYIPLKSEQFSLTKEIETQNTAKKTQLSAVVIKSSSATVINSIGKREDANHIENLPIAKTHLTDVTLPTSSLYRINPDHPNGYLVETDPKFTQHRQWLSSDYMFNQLRHEHNNVHKRLGDGYYEQRLINEQINQLTGRRFLTGYNNELEQYKALMNEGVKYAKQFDLKLGIALTKEQMSELTTDMVWFVNKVFTLPNGQKVTALVPQVYLVPRHSDITAQGALISANTIIGTLDNVQNSGVIAGRKLTQINAEQINNQGIILGDTVDLSAKQHLINLGGKIEAVDKLSLSAGKNLEIASTLRETKTSTDFARRVVDKMSQLKVSGEKGKLSLQADGDLTVKGALIESQGNIEAIAKNIELGTLAVYNKEHYNANADNYYHLNQKTEVGSLLQGKEGVTLIAQDEMKLRQAQISSEQGNINLAALAGNIHVEAGQEKEHITSSTKSTSKGWFSKTNEIRRHEHKFDNALGSSLDGKNISLIAGGNIHLQGTQTKAEQNIELSARGNINIDAVKNRHEQMTWEKYKKSGLHASFKGGTAQIGLGATKSKLNTNSVDETVVGSSLIAKENLTVVSKGDLLINAAQLGANKDMTLQGQNVHINALTEQHQRSLYRYAKSIGMNIGITYSPLLAGLTRGKETLDEQGFKNRSTIGKVMSLADAGYEAFERSYKPVTFSVSASKQSLNQNEKQQLAVASEIVAGQNLNIIANKGDIISQGATLQAEGDLSLVAKEDIQLNTSISRITRDAHSKQQGIQFDTSKSWLKEFGVYSNKQKENEAEIRHQSTSISVGGNSLLFSGKDIKTQGADIAVDGDIQLVAKGNITLGTSHNEQHNQSKSKGIGIGHAKLSDTEHFTGLNLDRSQQKGNNIPHKGTILGSTTGNVSIYTDKNYLQDSSAVIANNGKVNIVATNNIISRSQDNTSLMTGYSRGTKVGVFAKVSSPLLDALNLVQQGQHLAKEDKSNNRLKALQAGVLAWQGYDTYSAIKSGALLRAEAGIGFSHGQSSYRQSAVESQGNFINGKQGVTLQANQGKIDLSHIQLSSKDALGNIMPDSYIELKAKEGIALSSGRAEYQHNQKQMKAGAQVGLGVQAGAGTGAYVYVEAGYQQGKQQSHSHQKHNSRVETANFKAESGKDIELQGASVYANKINVQADGDLRIISEQSESHSKSQQTGANIRAQASLGTAWGFSGSFNQHKGKENRKQVEEQAGLFAGKGGYRVSADKVSLVGGAIVSTAEKAKNQLIAKDFQFKDIQNESDAKASSLALMGGFSINRDQTSAEDKKLNKLYREEKLKKGETFHQANQNTNHQGLKFGLNNQDVHSNDLYAASKLLLANALGNSQTQSSDSTVTKSVVSEGEFHIASETGKQQLAKVSKDSTSSNQKVADYDMDKMLSENKTKTEVNKFLLGKVAAGTDEAYRTMFIAEHRLMTFELDENGNLIKDQDRMKVLEKLAKEKYKKEKPNVSEDKFIKEYIFENPLGINVYKLREVSDQERQALDKVTYFDPKTKTYKSGVAVMFNGILNDQQAAAKYAVQNYIAEKDGTSIYKNIYFVHHPQANNDISELLIASYQKYLEGSIGSLGNSTLQAKNIMEKYGTQGLYIGSHSRGTLTVDNALRELDKYDNRGILSNTKVKMVGPAADVNQANRRFIRLQGNNSKESIRFENNKLDSVGSLIGSNPYTTKTNINNFGIFKRTYDLLFGDTSAHNCYGIGNPQCINDGYRKDKLMNLEVPFTELEKSKDKE</sequence>
<dbReference type="Pfam" id="PF05860">
    <property type="entry name" value="TPS"/>
    <property type="match status" value="1"/>
</dbReference>
<comment type="caution">
    <text evidence="3">The sequence shown here is derived from an EMBL/GenBank/DDBJ whole genome shotgun (WGS) entry which is preliminary data.</text>
</comment>
<evidence type="ECO:0000256" key="1">
    <source>
        <dbReference type="SAM" id="Phobius"/>
    </source>
</evidence>
<dbReference type="EMBL" id="MUYB01000057">
    <property type="protein sequence ID" value="OOS00005.1"/>
    <property type="molecule type" value="Genomic_DNA"/>
</dbReference>
<dbReference type="OrthoDB" id="2664633at2"/>
<name>A0A1T0ATZ2_9PAST</name>
<keyword evidence="1" id="KW-0472">Membrane</keyword>
<feature type="domain" description="Filamentous haemagglutinin FhaB/tRNA nuclease CdiA-like TPS" evidence="2">
    <location>
        <begin position="93"/>
        <end position="213"/>
    </location>
</feature>
<protein>
    <recommendedName>
        <fullName evidence="2">Filamentous haemagglutinin FhaB/tRNA nuclease CdiA-like TPS domain-containing protein</fullName>
    </recommendedName>
</protein>
<accession>A0A1T0ATZ2</accession>
<proteinExistence type="predicted"/>
<evidence type="ECO:0000259" key="2">
    <source>
        <dbReference type="SMART" id="SM00912"/>
    </source>
</evidence>
<organism evidence="3 4">
    <name type="scientific">[Haemophilus] felis</name>
    <dbReference type="NCBI Taxonomy" id="123822"/>
    <lineage>
        <taxon>Bacteria</taxon>
        <taxon>Pseudomonadati</taxon>
        <taxon>Pseudomonadota</taxon>
        <taxon>Gammaproteobacteria</taxon>
        <taxon>Pasteurellales</taxon>
        <taxon>Pasteurellaceae</taxon>
    </lineage>
</organism>
<dbReference type="InterPro" id="IPR011050">
    <property type="entry name" value="Pectin_lyase_fold/virulence"/>
</dbReference>
<keyword evidence="4" id="KW-1185">Reference proteome</keyword>
<gene>
    <name evidence="3" type="ORF">B0188_10940</name>
</gene>
<dbReference type="InterPro" id="IPR008638">
    <property type="entry name" value="FhaB/CdiA-like_TPS"/>
</dbReference>
<dbReference type="Gene3D" id="2.160.20.10">
    <property type="entry name" value="Single-stranded right-handed beta-helix, Pectin lyase-like"/>
    <property type="match status" value="1"/>
</dbReference>
<dbReference type="Pfam" id="PF13332">
    <property type="entry name" value="Fil_haemagg_2"/>
    <property type="match status" value="3"/>
</dbReference>
<dbReference type="Pfam" id="PF13018">
    <property type="entry name" value="ESPR"/>
    <property type="match status" value="1"/>
</dbReference>
<dbReference type="STRING" id="123822.B0188_10940"/>
<evidence type="ECO:0000313" key="3">
    <source>
        <dbReference type="EMBL" id="OOS00005.1"/>
    </source>
</evidence>
<keyword evidence="1" id="KW-1133">Transmembrane helix</keyword>
<keyword evidence="1" id="KW-0812">Transmembrane</keyword>
<dbReference type="Proteomes" id="UP000190023">
    <property type="component" value="Unassembled WGS sequence"/>
</dbReference>
<dbReference type="InterPro" id="IPR012334">
    <property type="entry name" value="Pectin_lyas_fold"/>
</dbReference>
<dbReference type="SUPFAM" id="SSF51126">
    <property type="entry name" value="Pectin lyase-like"/>
    <property type="match status" value="1"/>
</dbReference>
<dbReference type="InterPro" id="IPR025157">
    <property type="entry name" value="Hemagglutinin_rpt"/>
</dbReference>
<feature type="transmembrane region" description="Helical" evidence="1">
    <location>
        <begin position="51"/>
        <end position="70"/>
    </location>
</feature>